<keyword evidence="2" id="KW-0560">Oxidoreductase</keyword>
<dbReference type="PANTHER" id="PTHR44169:SF6">
    <property type="entry name" value="NADPH-DEPENDENT 1-ACYLDIHYDROXYACETONE PHOSPHATE REDUCTASE"/>
    <property type="match status" value="1"/>
</dbReference>
<dbReference type="InterPro" id="IPR002347">
    <property type="entry name" value="SDR_fam"/>
</dbReference>
<evidence type="ECO:0000313" key="4">
    <source>
        <dbReference type="EMBL" id="TDN42376.1"/>
    </source>
</evidence>
<name>A0A4R6DCV6_9MICO</name>
<comment type="caution">
    <text evidence="4">The sequence shown here is derived from an EMBL/GenBank/DDBJ whole genome shotgun (WGS) entry which is preliminary data.</text>
</comment>
<evidence type="ECO:0000256" key="1">
    <source>
        <dbReference type="ARBA" id="ARBA00006484"/>
    </source>
</evidence>
<dbReference type="PRINTS" id="PR00080">
    <property type="entry name" value="SDRFAMILY"/>
</dbReference>
<dbReference type="OrthoDB" id="3212478at2"/>
<dbReference type="Gene3D" id="3.40.50.720">
    <property type="entry name" value="NAD(P)-binding Rossmann-like Domain"/>
    <property type="match status" value="1"/>
</dbReference>
<proteinExistence type="inferred from homology"/>
<gene>
    <name evidence="4" type="ORF">EDF64_11219</name>
</gene>
<comment type="similarity">
    <text evidence="1 3">Belongs to the short-chain dehydrogenases/reductases (SDR) family.</text>
</comment>
<evidence type="ECO:0000313" key="5">
    <source>
        <dbReference type="Proteomes" id="UP000295764"/>
    </source>
</evidence>
<dbReference type="Pfam" id="PF00106">
    <property type="entry name" value="adh_short"/>
    <property type="match status" value="1"/>
</dbReference>
<evidence type="ECO:0000256" key="2">
    <source>
        <dbReference type="ARBA" id="ARBA00023002"/>
    </source>
</evidence>
<dbReference type="GO" id="GO:0016491">
    <property type="term" value="F:oxidoreductase activity"/>
    <property type="evidence" value="ECO:0007669"/>
    <property type="project" value="UniProtKB-KW"/>
</dbReference>
<dbReference type="AlphaFoldDB" id="A0A4R6DCV6"/>
<dbReference type="PANTHER" id="PTHR44169">
    <property type="entry name" value="NADPH-DEPENDENT 1-ACYLDIHYDROXYACETONE PHOSPHATE REDUCTASE"/>
    <property type="match status" value="1"/>
</dbReference>
<evidence type="ECO:0000256" key="3">
    <source>
        <dbReference type="RuleBase" id="RU000363"/>
    </source>
</evidence>
<reference evidence="4 5" key="1">
    <citation type="submission" date="2019-03" db="EMBL/GenBank/DDBJ databases">
        <title>Genomic analyses of the natural microbiome of Caenorhabditis elegans.</title>
        <authorList>
            <person name="Samuel B."/>
        </authorList>
    </citation>
    <scope>NUCLEOTIDE SEQUENCE [LARGE SCALE GENOMIC DNA]</scope>
    <source>
        <strain evidence="4 5">JUb65</strain>
    </source>
</reference>
<protein>
    <submittedName>
        <fullName evidence="4">Short-subunit dehydrogenase</fullName>
    </submittedName>
</protein>
<dbReference type="InterPro" id="IPR036291">
    <property type="entry name" value="NAD(P)-bd_dom_sf"/>
</dbReference>
<dbReference type="EMBL" id="SNVW01000012">
    <property type="protein sequence ID" value="TDN42376.1"/>
    <property type="molecule type" value="Genomic_DNA"/>
</dbReference>
<dbReference type="SUPFAM" id="SSF51735">
    <property type="entry name" value="NAD(P)-binding Rossmann-fold domains"/>
    <property type="match status" value="1"/>
</dbReference>
<sequence length="247" mass="25657">MTPPTPLPRSSSPVPIAGASVFVTGADGGLGAEFVAQALDRGAAVVHAATLEPHRWSDPRVRPLVVDIRDGASVEAAATAAADARIVVNNAGTGSAASLVTGDLDQLRDVVETNLWGSLRVARAFAPLLEANGGGAILNVLSGAAWDHWLRSYSVSKAALWAATNGMRLELAPRGIRVVGLVLSFTDTALRRTFFPGMPDVNRPADVVRTAYDRYEAGALEILADAHSAALKAALAEPLVEAAPDPE</sequence>
<organism evidence="4 5">
    <name type="scientific">Curtobacterium flaccumfaciens</name>
    <dbReference type="NCBI Taxonomy" id="2035"/>
    <lineage>
        <taxon>Bacteria</taxon>
        <taxon>Bacillati</taxon>
        <taxon>Actinomycetota</taxon>
        <taxon>Actinomycetes</taxon>
        <taxon>Micrococcales</taxon>
        <taxon>Microbacteriaceae</taxon>
        <taxon>Curtobacterium</taxon>
    </lineage>
</organism>
<accession>A0A4R6DCV6</accession>
<dbReference type="Proteomes" id="UP000295764">
    <property type="component" value="Unassembled WGS sequence"/>
</dbReference>
<dbReference type="PRINTS" id="PR00081">
    <property type="entry name" value="GDHRDH"/>
</dbReference>